<dbReference type="InterPro" id="IPR025944">
    <property type="entry name" value="Sigma_54_int_dom_CS"/>
</dbReference>
<dbReference type="InterPro" id="IPR025943">
    <property type="entry name" value="Sigma_54_int_dom_ATP-bd_2"/>
</dbReference>
<dbReference type="PRINTS" id="PR01590">
    <property type="entry name" value="HTHFIS"/>
</dbReference>
<dbReference type="PROSITE" id="PS00676">
    <property type="entry name" value="SIGMA54_INTERACT_2"/>
    <property type="match status" value="1"/>
</dbReference>
<evidence type="ECO:0000313" key="7">
    <source>
        <dbReference type="EMBL" id="KEY91534.1"/>
    </source>
</evidence>
<dbReference type="Pfam" id="PF00158">
    <property type="entry name" value="Sigma54_activat"/>
    <property type="match status" value="1"/>
</dbReference>
<dbReference type="Gene3D" id="1.10.10.60">
    <property type="entry name" value="Homeodomain-like"/>
    <property type="match status" value="1"/>
</dbReference>
<dbReference type="SMART" id="SM00382">
    <property type="entry name" value="AAA"/>
    <property type="match status" value="1"/>
</dbReference>
<dbReference type="InterPro" id="IPR058031">
    <property type="entry name" value="AAA_lid_NorR"/>
</dbReference>
<keyword evidence="1" id="KW-0547">Nucleotide-binding</keyword>
<gene>
    <name evidence="7" type="primary">flaK</name>
    <name evidence="7" type="ORF">CF67_14093</name>
</gene>
<dbReference type="Proteomes" id="UP000053784">
    <property type="component" value="Unassembled WGS sequence"/>
</dbReference>
<dbReference type="eggNOG" id="COG2204">
    <property type="taxonomic scope" value="Bacteria"/>
</dbReference>
<dbReference type="InterPro" id="IPR002078">
    <property type="entry name" value="Sigma_54_int"/>
</dbReference>
<sequence>MQGLSKILVIEDDAQVRVNLENILKFLGEQCEVITLEQIEELDWSALWSGCVVGSLYSKKFPIQLIQKLANADHIPLLIAGKHSYPIESYPQYVGNLEFPLNYPQLSKALLNCKNFANKKKKHQSHLYKDPLFCKFVGQSLIIQEVRHLIEQVSNTEANVLILGESGTGKEVVARSIHYNSARRSAPFVPINCGAIPQDLLESELFGHEKGAFTGAITSRKGRFELSEGGTLFLDEIGDMPMSMQIKLLRVLQERSFERVGGNTTIQVNVRIISATHRNLENMIANESFREDLYYRLNVFPIDVPTLRDRKEDIPLLLKEFITRTETTNNEPTRFTPRAMNALIKHDWPGNVRELSNLIERMVILYPNTLIDMNHLPIKYRYNDTSKFRLGQRKLIAAAEEERNALADIFSKKFNSENKNSFQDSLDKFSTSHLPPEGINLKKILAKLEVKMINQALKAQGGIVARAANMLGIRRTTLVEKIRKYNLQR</sequence>
<dbReference type="PROSITE" id="PS00675">
    <property type="entry name" value="SIGMA54_INTERACT_1"/>
    <property type="match status" value="1"/>
</dbReference>
<dbReference type="Pfam" id="PF25601">
    <property type="entry name" value="AAA_lid_14"/>
    <property type="match status" value="1"/>
</dbReference>
<dbReference type="GO" id="GO:0043565">
    <property type="term" value="F:sequence-specific DNA binding"/>
    <property type="evidence" value="ECO:0007669"/>
    <property type="project" value="InterPro"/>
</dbReference>
<dbReference type="InterPro" id="IPR009057">
    <property type="entry name" value="Homeodomain-like_sf"/>
</dbReference>
<keyword evidence="7" id="KW-0282">Flagellum</keyword>
<keyword evidence="7" id="KW-0969">Cilium</keyword>
<dbReference type="InterPro" id="IPR025662">
    <property type="entry name" value="Sigma_54_int_dom_ATP-bd_1"/>
</dbReference>
<dbReference type="PROSITE" id="PS00688">
    <property type="entry name" value="SIGMA54_INTERACT_3"/>
    <property type="match status" value="1"/>
</dbReference>
<dbReference type="InterPro" id="IPR010518">
    <property type="entry name" value="FleQ"/>
</dbReference>
<proteinExistence type="predicted"/>
<dbReference type="InterPro" id="IPR002197">
    <property type="entry name" value="HTH_Fis"/>
</dbReference>
<keyword evidence="7" id="KW-0966">Cell projection</keyword>
<organism evidence="7 8">
    <name type="scientific">Candidatus Photodesmus blepharonis</name>
    <dbReference type="NCBI Taxonomy" id="1179155"/>
    <lineage>
        <taxon>Bacteria</taxon>
        <taxon>Pseudomonadati</taxon>
        <taxon>Pseudomonadota</taxon>
        <taxon>Gammaproteobacteria</taxon>
        <taxon>Vibrionales</taxon>
        <taxon>Vibrionaceae</taxon>
        <taxon>Candidatus Photodesmus</taxon>
    </lineage>
</organism>
<evidence type="ECO:0000256" key="4">
    <source>
        <dbReference type="ARBA" id="ARBA00023125"/>
    </source>
</evidence>
<comment type="caution">
    <text evidence="7">The sequence shown here is derived from an EMBL/GenBank/DDBJ whole genome shotgun (WGS) entry which is preliminary data.</text>
</comment>
<dbReference type="Pfam" id="PF02954">
    <property type="entry name" value="HTH_8"/>
    <property type="match status" value="1"/>
</dbReference>
<dbReference type="Pfam" id="PF06490">
    <property type="entry name" value="FleQ"/>
    <property type="match status" value="1"/>
</dbReference>
<dbReference type="GO" id="GO:0006355">
    <property type="term" value="P:regulation of DNA-templated transcription"/>
    <property type="evidence" value="ECO:0007669"/>
    <property type="project" value="InterPro"/>
</dbReference>
<evidence type="ECO:0000256" key="2">
    <source>
        <dbReference type="ARBA" id="ARBA00022840"/>
    </source>
</evidence>
<dbReference type="CDD" id="cd00009">
    <property type="entry name" value="AAA"/>
    <property type="match status" value="1"/>
</dbReference>
<keyword evidence="5" id="KW-0804">Transcription</keyword>
<dbReference type="SUPFAM" id="SSF52540">
    <property type="entry name" value="P-loop containing nucleoside triphosphate hydrolases"/>
    <property type="match status" value="1"/>
</dbReference>
<keyword evidence="2" id="KW-0067">ATP-binding</keyword>
<dbReference type="InterPro" id="IPR003593">
    <property type="entry name" value="AAA+_ATPase"/>
</dbReference>
<dbReference type="EMBL" id="JGVK01000006">
    <property type="protein sequence ID" value="KEY91534.1"/>
    <property type="molecule type" value="Genomic_DNA"/>
</dbReference>
<dbReference type="OrthoDB" id="9804019at2"/>
<feature type="domain" description="Sigma-54 factor interaction" evidence="6">
    <location>
        <begin position="136"/>
        <end position="364"/>
    </location>
</feature>
<dbReference type="FunFam" id="3.40.50.300:FF:000006">
    <property type="entry name" value="DNA-binding transcriptional regulator NtrC"/>
    <property type="match status" value="1"/>
</dbReference>
<keyword evidence="8" id="KW-1185">Reference proteome</keyword>
<dbReference type="Gene3D" id="1.10.8.60">
    <property type="match status" value="1"/>
</dbReference>
<dbReference type="PROSITE" id="PS50045">
    <property type="entry name" value="SIGMA54_INTERACT_4"/>
    <property type="match status" value="1"/>
</dbReference>
<dbReference type="AlphaFoldDB" id="A0A084CP05"/>
<dbReference type="RefSeq" id="WP_034413312.1">
    <property type="nucleotide sequence ID" value="NZ_JGVK01000006.1"/>
</dbReference>
<dbReference type="SUPFAM" id="SSF46689">
    <property type="entry name" value="Homeodomain-like"/>
    <property type="match status" value="1"/>
</dbReference>
<dbReference type="Gene3D" id="3.40.50.300">
    <property type="entry name" value="P-loop containing nucleotide triphosphate hydrolases"/>
    <property type="match status" value="1"/>
</dbReference>
<dbReference type="Gene3D" id="3.40.50.2300">
    <property type="match status" value="1"/>
</dbReference>
<dbReference type="InterPro" id="IPR027417">
    <property type="entry name" value="P-loop_NTPase"/>
</dbReference>
<dbReference type="PANTHER" id="PTHR32071:SF117">
    <property type="entry name" value="PTS-DEPENDENT DIHYDROXYACETONE KINASE OPERON REGULATORY PROTEIN-RELATED"/>
    <property type="match status" value="1"/>
</dbReference>
<reference evidence="7 8" key="1">
    <citation type="submission" date="2014-03" db="EMBL/GenBank/DDBJ databases">
        <title>Selection and divergence in the genomes of co-occurring obligate luminous symbionts with specific hosts.</title>
        <authorList>
            <person name="Hendry T.A."/>
            <person name="de Wet J.R."/>
            <person name="Dunlap P.V."/>
        </authorList>
    </citation>
    <scope>NUCLEOTIDE SEQUENCE [LARGE SCALE GENOMIC DNA]</scope>
    <source>
        <strain evidence="7 8">Ppalp.1</strain>
    </source>
</reference>
<dbReference type="GO" id="GO:0005524">
    <property type="term" value="F:ATP binding"/>
    <property type="evidence" value="ECO:0007669"/>
    <property type="project" value="UniProtKB-KW"/>
</dbReference>
<protein>
    <submittedName>
        <fullName evidence="7">Polar flagellar protein</fullName>
    </submittedName>
</protein>
<evidence type="ECO:0000259" key="6">
    <source>
        <dbReference type="PROSITE" id="PS50045"/>
    </source>
</evidence>
<keyword evidence="3" id="KW-0805">Transcription regulation</keyword>
<evidence type="ECO:0000256" key="1">
    <source>
        <dbReference type="ARBA" id="ARBA00022741"/>
    </source>
</evidence>
<keyword evidence="4" id="KW-0238">DNA-binding</keyword>
<dbReference type="PANTHER" id="PTHR32071">
    <property type="entry name" value="TRANSCRIPTIONAL REGULATORY PROTEIN"/>
    <property type="match status" value="1"/>
</dbReference>
<dbReference type="STRING" id="1179155.CF67_14093"/>
<evidence type="ECO:0000313" key="8">
    <source>
        <dbReference type="Proteomes" id="UP000053784"/>
    </source>
</evidence>
<name>A0A084CP05_9GAMM</name>
<evidence type="ECO:0000256" key="5">
    <source>
        <dbReference type="ARBA" id="ARBA00023163"/>
    </source>
</evidence>
<evidence type="ECO:0000256" key="3">
    <source>
        <dbReference type="ARBA" id="ARBA00023015"/>
    </source>
</evidence>
<accession>A0A084CP05</accession>